<protein>
    <submittedName>
        <fullName evidence="1">GDCCVxC domain-containing (Seleno)protein</fullName>
    </submittedName>
</protein>
<evidence type="ECO:0000313" key="2">
    <source>
        <dbReference type="Proteomes" id="UP001305928"/>
    </source>
</evidence>
<gene>
    <name evidence="1" type="ORF">SBP02_06680</name>
</gene>
<dbReference type="InterPro" id="IPR047677">
    <property type="entry name" value="GDCCVxC"/>
</dbReference>
<dbReference type="NCBIfam" id="NF041374">
    <property type="entry name" value="GDCCVxC"/>
    <property type="match status" value="1"/>
</dbReference>
<name>A0ABZ0PZ36_9PSED</name>
<organism evidence="1 2">
    <name type="scientific">Pseudomonas benzenivorans</name>
    <dbReference type="NCBI Taxonomy" id="556533"/>
    <lineage>
        <taxon>Bacteria</taxon>
        <taxon>Pseudomonadati</taxon>
        <taxon>Pseudomonadota</taxon>
        <taxon>Gammaproteobacteria</taxon>
        <taxon>Pseudomonadales</taxon>
        <taxon>Pseudomonadaceae</taxon>
        <taxon>Pseudomonas</taxon>
    </lineage>
</organism>
<dbReference type="RefSeq" id="WP_318645612.1">
    <property type="nucleotide sequence ID" value="NZ_CP137892.1"/>
</dbReference>
<accession>A0ABZ0PZ36</accession>
<keyword evidence="2" id="KW-1185">Reference proteome</keyword>
<dbReference type="EMBL" id="CP137892">
    <property type="protein sequence ID" value="WPC06434.1"/>
    <property type="molecule type" value="Genomic_DNA"/>
</dbReference>
<sequence>MPPIILESVLTCPRCGFAKRESMPTDACLYFYECSRCRTLLRPNPGDCCVFCSFGSVRCPPVQQQGACCATGN</sequence>
<reference evidence="1 2" key="1">
    <citation type="submission" date="2023-11" db="EMBL/GenBank/DDBJ databases">
        <title>Complete genome of Pseudomonas benzenivorans BA3361.</title>
        <authorList>
            <person name="Shin S.Y."/>
            <person name="Song J."/>
            <person name="Kang H."/>
        </authorList>
    </citation>
    <scope>NUCLEOTIDE SEQUENCE [LARGE SCALE GENOMIC DNA]</scope>
    <source>
        <strain evidence="1 2">HNIBRBA3361</strain>
    </source>
</reference>
<dbReference type="Proteomes" id="UP001305928">
    <property type="component" value="Chromosome"/>
</dbReference>
<evidence type="ECO:0000313" key="1">
    <source>
        <dbReference type="EMBL" id="WPC06434.1"/>
    </source>
</evidence>
<proteinExistence type="predicted"/>